<dbReference type="SUPFAM" id="SSF81296">
    <property type="entry name" value="E set domains"/>
    <property type="match status" value="1"/>
</dbReference>
<reference evidence="13" key="1">
    <citation type="journal article" date="2019" name="Int. J. Syst. Evol. Microbiol.">
        <title>The Global Catalogue of Microorganisms (GCM) 10K type strain sequencing project: providing services to taxonomists for standard genome sequencing and annotation.</title>
        <authorList>
            <consortium name="The Broad Institute Genomics Platform"/>
            <consortium name="The Broad Institute Genome Sequencing Center for Infectious Disease"/>
            <person name="Wu L."/>
            <person name="Ma J."/>
        </authorList>
    </citation>
    <scope>NUCLEOTIDE SEQUENCE [LARGE SCALE GENOMIC DNA]</scope>
    <source>
        <strain evidence="13">CGMCC 1.18575</strain>
    </source>
</reference>
<keyword evidence="4" id="KW-0479">Metal-binding</keyword>
<keyword evidence="6 9" id="KW-1133">Transmembrane helix</keyword>
<proteinExistence type="predicted"/>
<comment type="caution">
    <text evidence="12">The sequence shown here is derived from an EMBL/GenBank/DDBJ whole genome shotgun (WGS) entry which is preliminary data.</text>
</comment>
<dbReference type="InterPro" id="IPR008457">
    <property type="entry name" value="Cu-R_CopD_dom"/>
</dbReference>
<keyword evidence="7" id="KW-0186">Copper</keyword>
<dbReference type="InterPro" id="IPR014756">
    <property type="entry name" value="Ig_E-set"/>
</dbReference>
<keyword evidence="3 9" id="KW-0812">Transmembrane</keyword>
<dbReference type="InterPro" id="IPR032694">
    <property type="entry name" value="CopC/D"/>
</dbReference>
<dbReference type="RefSeq" id="WP_378131432.1">
    <property type="nucleotide sequence ID" value="NZ_JBHSMI010000015.1"/>
</dbReference>
<feature type="transmembrane region" description="Helical" evidence="9">
    <location>
        <begin position="308"/>
        <end position="330"/>
    </location>
</feature>
<dbReference type="InterPro" id="IPR014755">
    <property type="entry name" value="Cu-Rt/internalin_Ig-like"/>
</dbReference>
<dbReference type="PANTHER" id="PTHR34820">
    <property type="entry name" value="INNER MEMBRANE PROTEIN YEBZ"/>
    <property type="match status" value="1"/>
</dbReference>
<sequence>MMTSSERSRSYVGNDFIIKAARLAIALVVICLGVATLSGRAEAHAQLEQTTPVSGAKLETGPASVELRFNERLDSGGMKLSVLNEDKRDISKGKPELFDGNKALRIDLPKLGVGRYTVSYSVISADGHPVSGAYVFTVGNPTSLKDASELDPHSQVGHAHEHGGAGLTQQSFLLYASRIVYYAGLLTVAGLAMWGLRRKMSADATDTYRRTLALAGKFALIATLVYVFFSLQDLGQGEPISEWGRILTETTIGKLYIAELLLALAAPLLPSLAASARLIWPLAALLAEAWSGHAAAYDPVIYTVGLDFAHLAAASLWGGGLLLLLAIWRIDRSEAGRFAMAFSKWAFISFVALWVTGVLSTLDFLPSLEYLKFTLWGKWLIAKVALSVLVAITALLIRQRLRKGDAPRGYLLKIDAGLLASIVLCVGILTYQTPLPDNEPLTYHKMGTEMHVTLRITPNEPGENNFTLKIWLPEKVAKGEPKSVKLRMLPTSKKDVGYIDVPLEKYTDQEQDAYPDFLKTTYRSKGPYLPFAGEWTAQIRVTDGEDNERVLETTYRIY</sequence>
<feature type="transmembrane region" description="Helical" evidence="9">
    <location>
        <begin position="410"/>
        <end position="431"/>
    </location>
</feature>
<feature type="transmembrane region" description="Helical" evidence="9">
    <location>
        <begin position="251"/>
        <end position="269"/>
    </location>
</feature>
<organism evidence="12 13">
    <name type="scientific">Cohnella soli</name>
    <dbReference type="NCBI Taxonomy" id="425005"/>
    <lineage>
        <taxon>Bacteria</taxon>
        <taxon>Bacillati</taxon>
        <taxon>Bacillota</taxon>
        <taxon>Bacilli</taxon>
        <taxon>Bacillales</taxon>
        <taxon>Paenibacillaceae</taxon>
        <taxon>Cohnella</taxon>
    </lineage>
</organism>
<dbReference type="Pfam" id="PF04234">
    <property type="entry name" value="CopC"/>
    <property type="match status" value="1"/>
</dbReference>
<feature type="transmembrane region" description="Helical" evidence="9">
    <location>
        <begin position="342"/>
        <end position="359"/>
    </location>
</feature>
<feature type="transmembrane region" description="Helical" evidence="9">
    <location>
        <begin position="179"/>
        <end position="196"/>
    </location>
</feature>
<dbReference type="EMBL" id="JBHSMI010000015">
    <property type="protein sequence ID" value="MFC5402717.1"/>
    <property type="molecule type" value="Genomic_DNA"/>
</dbReference>
<keyword evidence="5" id="KW-0732">Signal</keyword>
<accession>A0ABW0HS81</accession>
<evidence type="ECO:0000259" key="11">
    <source>
        <dbReference type="Pfam" id="PF05425"/>
    </source>
</evidence>
<feature type="transmembrane region" description="Helical" evidence="9">
    <location>
        <begin position="208"/>
        <end position="231"/>
    </location>
</feature>
<feature type="domain" description="Copper resistance protein D" evidence="11">
    <location>
        <begin position="337"/>
        <end position="429"/>
    </location>
</feature>
<evidence type="ECO:0000256" key="7">
    <source>
        <dbReference type="ARBA" id="ARBA00023008"/>
    </source>
</evidence>
<evidence type="ECO:0000256" key="9">
    <source>
        <dbReference type="SAM" id="Phobius"/>
    </source>
</evidence>
<evidence type="ECO:0000256" key="8">
    <source>
        <dbReference type="ARBA" id="ARBA00023136"/>
    </source>
</evidence>
<evidence type="ECO:0000256" key="3">
    <source>
        <dbReference type="ARBA" id="ARBA00022692"/>
    </source>
</evidence>
<keyword evidence="13" id="KW-1185">Reference proteome</keyword>
<dbReference type="PANTHER" id="PTHR34820:SF4">
    <property type="entry name" value="INNER MEMBRANE PROTEIN YEBZ"/>
    <property type="match status" value="1"/>
</dbReference>
<evidence type="ECO:0000256" key="4">
    <source>
        <dbReference type="ARBA" id="ARBA00022723"/>
    </source>
</evidence>
<comment type="subcellular location">
    <subcellularLocation>
        <location evidence="1">Cell membrane</location>
        <topology evidence="1">Multi-pass membrane protein</topology>
    </subcellularLocation>
</comment>
<gene>
    <name evidence="12" type="ORF">ACFPOF_08185</name>
</gene>
<evidence type="ECO:0000256" key="5">
    <source>
        <dbReference type="ARBA" id="ARBA00022729"/>
    </source>
</evidence>
<evidence type="ECO:0000256" key="2">
    <source>
        <dbReference type="ARBA" id="ARBA00022475"/>
    </source>
</evidence>
<keyword evidence="8 9" id="KW-0472">Membrane</keyword>
<evidence type="ECO:0000256" key="1">
    <source>
        <dbReference type="ARBA" id="ARBA00004651"/>
    </source>
</evidence>
<protein>
    <submittedName>
        <fullName evidence="12">Copper resistance CopC/CopD family protein</fullName>
    </submittedName>
</protein>
<dbReference type="Proteomes" id="UP001596113">
    <property type="component" value="Unassembled WGS sequence"/>
</dbReference>
<dbReference type="Gene3D" id="2.60.40.1220">
    <property type="match status" value="1"/>
</dbReference>
<dbReference type="Pfam" id="PF05425">
    <property type="entry name" value="CopD"/>
    <property type="match status" value="1"/>
</dbReference>
<evidence type="ECO:0000256" key="6">
    <source>
        <dbReference type="ARBA" id="ARBA00022989"/>
    </source>
</evidence>
<evidence type="ECO:0000313" key="13">
    <source>
        <dbReference type="Proteomes" id="UP001596113"/>
    </source>
</evidence>
<feature type="transmembrane region" description="Helical" evidence="9">
    <location>
        <begin position="379"/>
        <end position="398"/>
    </location>
</feature>
<keyword evidence="2" id="KW-1003">Cell membrane</keyword>
<name>A0ABW0HS81_9BACL</name>
<evidence type="ECO:0000313" key="12">
    <source>
        <dbReference type="EMBL" id="MFC5402717.1"/>
    </source>
</evidence>
<feature type="domain" description="CopC" evidence="10">
    <location>
        <begin position="44"/>
        <end position="138"/>
    </location>
</feature>
<dbReference type="InterPro" id="IPR007348">
    <property type="entry name" value="CopC_dom"/>
</dbReference>
<evidence type="ECO:0000259" key="10">
    <source>
        <dbReference type="Pfam" id="PF04234"/>
    </source>
</evidence>